<sequence length="254" mass="25529">MTEAAKPLAGRVALVTGGARNIGRAIALALAEAGADVAVAARSDRTAAEAVAGEIAALGTRGLALLGDVGNEADAARLVAETAERLGRLDILVNNAAVRRETPLLETTFDDWRAVMATALDGPFLLARAAVPHLVAGGAGAIVNIGGLTAYTGARNRAHVVAAKAGLDGLTKALAHELGTSGVTVNLVSPGLIETQRGSASSPAAPSHHATHSTLLGRRGTPEEVAAAVLFLCGPQARYVTGQTIHVNGGAFLP</sequence>
<proteinExistence type="predicted"/>
<evidence type="ECO:0000313" key="2">
    <source>
        <dbReference type="Proteomes" id="UP001163223"/>
    </source>
</evidence>
<dbReference type="EC" id="1.1.1.100" evidence="1"/>
<gene>
    <name evidence="1" type="primary">fabG</name>
    <name evidence="1" type="ORF">OXU80_10690</name>
</gene>
<dbReference type="EMBL" id="CP113520">
    <property type="protein sequence ID" value="WAJ30635.1"/>
    <property type="molecule type" value="Genomic_DNA"/>
</dbReference>
<organism evidence="1 2">
    <name type="scientific">Antarcticirhabdus aurantiaca</name>
    <dbReference type="NCBI Taxonomy" id="2606717"/>
    <lineage>
        <taxon>Bacteria</taxon>
        <taxon>Pseudomonadati</taxon>
        <taxon>Pseudomonadota</taxon>
        <taxon>Alphaproteobacteria</taxon>
        <taxon>Hyphomicrobiales</taxon>
        <taxon>Aurantimonadaceae</taxon>
        <taxon>Antarcticirhabdus</taxon>
    </lineage>
</organism>
<dbReference type="Proteomes" id="UP001163223">
    <property type="component" value="Chromosome"/>
</dbReference>
<evidence type="ECO:0000313" key="1">
    <source>
        <dbReference type="EMBL" id="WAJ30635.1"/>
    </source>
</evidence>
<reference evidence="1" key="1">
    <citation type="submission" date="2022-11" db="EMBL/GenBank/DDBJ databases">
        <title>beta-Carotene-producing bacterium, Jeongeuplla avenae sp. nov., alleviates the salt stress of Arabidopsis seedlings.</title>
        <authorList>
            <person name="Jiang L."/>
            <person name="Lee J."/>
        </authorList>
    </citation>
    <scope>NUCLEOTIDE SEQUENCE</scope>
    <source>
        <strain evidence="1">DY_R2A_6</strain>
    </source>
</reference>
<keyword evidence="1" id="KW-0560">Oxidoreductase</keyword>
<name>A0ACD4NV56_9HYPH</name>
<accession>A0ACD4NV56</accession>
<protein>
    <submittedName>
        <fullName evidence="1">3-oxoacyl-ACP reductase FabG</fullName>
        <ecNumber evidence="1">1.1.1.100</ecNumber>
    </submittedName>
</protein>
<keyword evidence="2" id="KW-1185">Reference proteome</keyword>